<keyword evidence="4" id="KW-1185">Reference proteome</keyword>
<dbReference type="SUPFAM" id="SSF46785">
    <property type="entry name" value="Winged helix' DNA-binding domain"/>
    <property type="match status" value="2"/>
</dbReference>
<name>A0A7X5V7M4_9ACTN</name>
<dbReference type="InterPro" id="IPR009492">
    <property type="entry name" value="TniQ"/>
</dbReference>
<sequence length="994" mass="110504">MTKPLMARVLPIRVPVLPGESLDSWLEALARRNGLTLTAFLRVLGITPGYYTRQLVTDLPPELVRRLEACTATPAGRLDQAVVAPRFPFEPNRERNCRFCPQCLTEHDRRWQLSWWLPWVFACTTHHALLHDTCPNCHAGLRTSLPSRTHQHSTATCLRRIAASSGTTGATRVCGADLAAAEALTLGPRHPLVATQQWIEELLDQPDPVEAHAVLADLNACTRWLLRTIDHLDLVQMGDLATNAWRDSLSELVTPSGRLRPYTAVVRGVVAHTARAFLDVDDNRDAIAAVRELRGRRPNSTNAIPGGMAQAEWDQLSPRTRRRFLHAADPVMRPIERVRLCSGTPRAAQPDSAAQNATRRVRRVPQLFWSGWTVRLMPRHGIQEGLFRGVAAALLLVPGEPTLNARGITDRLHPYLPNALAGTLRLAIAGGHDDVLTAICNLAHYLDTNPVPIDYQRRRDLVPAEPITLQAWRQLCFATGTQPGERAVGPNQTPRFVQAQRYLHQLLTGSDLADPTHPLAWKNPSDRGRYQAFLPSLTLDQRDALNDNGRRVLEELGIDEPLTWEPPAECAVGLALPGPDPADIDLDAVRRIVFDEQRPASAAARELGTTLTHVRYALQHTGAPARDWTAGSSPLTAWRRRQRAAALLTSDFLQREYTDGGKTFTQIAGELDIPRGLVLEYARAHGITIHRTRRPIPIDDAWLRDQYLTHKRSTASIATELGTNDGTIRRRLQRLGIPLRPAGVHSRQAMTITLDRRVPRDVRAAAQGNLHGWLRLHRFQIAMAFPSLETAATYLNTHQGALVRQFQRLERDIGAPLFHRGVFGKPHRPTPRGNRLLQHLDTGHVKTQLHAALSAQLVPMPDPATIAAATSTAATRRPPSPPRPYTGINVQRIRIRPETLTLLQDLISHAEDDIYAAQVSARTGLNPGSVSTRLRQLEHAGWLTSRLEDDISWLNRAPAGRGPGRRRTYYTLTSEGRRAAIHELQTRTPAKAPT</sequence>
<proteinExistence type="predicted"/>
<dbReference type="InterPro" id="IPR011991">
    <property type="entry name" value="ArsR-like_HTH"/>
</dbReference>
<reference evidence="3 4" key="1">
    <citation type="submission" date="2020-03" db="EMBL/GenBank/DDBJ databases">
        <title>Sequencing the genomes of 1000 actinobacteria strains.</title>
        <authorList>
            <person name="Klenk H.-P."/>
        </authorList>
    </citation>
    <scope>NUCLEOTIDE SEQUENCE [LARGE SCALE GENOMIC DNA]</scope>
    <source>
        <strain evidence="3 4">DSM 45490</strain>
    </source>
</reference>
<accession>A0A7X5V7M4</accession>
<dbReference type="Proteomes" id="UP000555407">
    <property type="component" value="Unassembled WGS sequence"/>
</dbReference>
<dbReference type="GO" id="GO:0003677">
    <property type="term" value="F:DNA binding"/>
    <property type="evidence" value="ECO:0007669"/>
    <property type="project" value="UniProtKB-KW"/>
</dbReference>
<dbReference type="InterPro" id="IPR000847">
    <property type="entry name" value="LysR_HTH_N"/>
</dbReference>
<dbReference type="InterPro" id="IPR036390">
    <property type="entry name" value="WH_DNA-bd_sf"/>
</dbReference>
<evidence type="ECO:0000313" key="4">
    <source>
        <dbReference type="Proteomes" id="UP000555407"/>
    </source>
</evidence>
<dbReference type="InterPro" id="IPR036388">
    <property type="entry name" value="WH-like_DNA-bd_sf"/>
</dbReference>
<dbReference type="EMBL" id="JAASRO010000001">
    <property type="protein sequence ID" value="NIK56126.1"/>
    <property type="molecule type" value="Genomic_DNA"/>
</dbReference>
<protein>
    <submittedName>
        <fullName evidence="3">DNA-binding MarR family transcriptional regulator</fullName>
    </submittedName>
</protein>
<dbReference type="Pfam" id="PF00126">
    <property type="entry name" value="HTH_1"/>
    <property type="match status" value="1"/>
</dbReference>
<comment type="caution">
    <text evidence="3">The sequence shown here is derived from an EMBL/GenBank/DDBJ whole genome shotgun (WGS) entry which is preliminary data.</text>
</comment>
<evidence type="ECO:0000259" key="2">
    <source>
        <dbReference type="Pfam" id="PF06527"/>
    </source>
</evidence>
<dbReference type="Pfam" id="PF06527">
    <property type="entry name" value="TniQ"/>
    <property type="match status" value="1"/>
</dbReference>
<feature type="domain" description="TniQ" evidence="2">
    <location>
        <begin position="11"/>
        <end position="130"/>
    </location>
</feature>
<gene>
    <name evidence="3" type="ORF">BJY22_001843</name>
</gene>
<dbReference type="AlphaFoldDB" id="A0A7X5V7M4"/>
<dbReference type="CDD" id="cd00090">
    <property type="entry name" value="HTH_ARSR"/>
    <property type="match status" value="1"/>
</dbReference>
<dbReference type="GO" id="GO:0003700">
    <property type="term" value="F:DNA-binding transcription factor activity"/>
    <property type="evidence" value="ECO:0007669"/>
    <property type="project" value="InterPro"/>
</dbReference>
<dbReference type="Gene3D" id="1.10.10.10">
    <property type="entry name" value="Winged helix-like DNA-binding domain superfamily/Winged helix DNA-binding domain"/>
    <property type="match status" value="2"/>
</dbReference>
<dbReference type="RefSeq" id="WP_167205288.1">
    <property type="nucleotide sequence ID" value="NZ_JAASRO010000001.1"/>
</dbReference>
<organism evidence="3 4">
    <name type="scientific">Kribbella shirazensis</name>
    <dbReference type="NCBI Taxonomy" id="1105143"/>
    <lineage>
        <taxon>Bacteria</taxon>
        <taxon>Bacillati</taxon>
        <taxon>Actinomycetota</taxon>
        <taxon>Actinomycetes</taxon>
        <taxon>Propionibacteriales</taxon>
        <taxon>Kribbellaceae</taxon>
        <taxon>Kribbella</taxon>
    </lineage>
</organism>
<feature type="domain" description="HTH lysR-type" evidence="1">
    <location>
        <begin position="785"/>
        <end position="833"/>
    </location>
</feature>
<keyword evidence="3" id="KW-0238">DNA-binding</keyword>
<evidence type="ECO:0000313" key="3">
    <source>
        <dbReference type="EMBL" id="NIK56126.1"/>
    </source>
</evidence>
<evidence type="ECO:0000259" key="1">
    <source>
        <dbReference type="Pfam" id="PF00126"/>
    </source>
</evidence>